<dbReference type="AlphaFoldDB" id="A0A9W6P3A4"/>
<name>A0A9W6P3A4_9ACTN</name>
<proteinExistence type="predicted"/>
<keyword evidence="2" id="KW-1185">Reference proteome</keyword>
<accession>A0A9W6P3A4</accession>
<comment type="caution">
    <text evidence="1">The sequence shown here is derived from an EMBL/GenBank/DDBJ whole genome shotgun (WGS) entry which is preliminary data.</text>
</comment>
<evidence type="ECO:0000313" key="1">
    <source>
        <dbReference type="EMBL" id="GLU46297.1"/>
    </source>
</evidence>
<reference evidence="1" key="1">
    <citation type="submission" date="2023-02" db="EMBL/GenBank/DDBJ databases">
        <title>Nocardiopsis ansamitocini NBRC 112285.</title>
        <authorList>
            <person name="Ichikawa N."/>
            <person name="Sato H."/>
            <person name="Tonouchi N."/>
        </authorList>
    </citation>
    <scope>NUCLEOTIDE SEQUENCE</scope>
    <source>
        <strain evidence="1">NBRC 112285</strain>
    </source>
</reference>
<evidence type="ECO:0000313" key="2">
    <source>
        <dbReference type="Proteomes" id="UP001165092"/>
    </source>
</evidence>
<dbReference type="Proteomes" id="UP001165092">
    <property type="component" value="Unassembled WGS sequence"/>
</dbReference>
<dbReference type="RefSeq" id="WP_285757147.1">
    <property type="nucleotide sequence ID" value="NZ_BSQG01000001.1"/>
</dbReference>
<protein>
    <submittedName>
        <fullName evidence="1">Uncharacterized protein</fullName>
    </submittedName>
</protein>
<gene>
    <name evidence="1" type="ORF">Nans01_06480</name>
</gene>
<dbReference type="EMBL" id="BSQG01000001">
    <property type="protein sequence ID" value="GLU46297.1"/>
    <property type="molecule type" value="Genomic_DNA"/>
</dbReference>
<organism evidence="1 2">
    <name type="scientific">Nocardiopsis ansamitocini</name>
    <dbReference type="NCBI Taxonomy" id="1670832"/>
    <lineage>
        <taxon>Bacteria</taxon>
        <taxon>Bacillati</taxon>
        <taxon>Actinomycetota</taxon>
        <taxon>Actinomycetes</taxon>
        <taxon>Streptosporangiales</taxon>
        <taxon>Nocardiopsidaceae</taxon>
        <taxon>Nocardiopsis</taxon>
    </lineage>
</organism>
<sequence>MAAETTTQRFAYVLTLQFPMGGMNHFISEATGILDVPTGHSRHVVYQEIRQSMINQAHRQGPAGPPSTIFFDLAPDTL</sequence>